<evidence type="ECO:0000313" key="2">
    <source>
        <dbReference type="Proteomes" id="UP000068196"/>
    </source>
</evidence>
<gene>
    <name evidence="1" type="ORF">THC_0234</name>
</gene>
<name>A0A0U4W0D1_9BACT</name>
<protein>
    <submittedName>
        <fullName evidence="1">Uncharacterized protein</fullName>
    </submittedName>
</protein>
<evidence type="ECO:0000313" key="1">
    <source>
        <dbReference type="EMBL" id="BAU22634.1"/>
    </source>
</evidence>
<organism evidence="1 2">
    <name type="scientific">Caldimicrobium thiodismutans</name>
    <dbReference type="NCBI Taxonomy" id="1653476"/>
    <lineage>
        <taxon>Bacteria</taxon>
        <taxon>Pseudomonadati</taxon>
        <taxon>Thermodesulfobacteriota</taxon>
        <taxon>Thermodesulfobacteria</taxon>
        <taxon>Thermodesulfobacteriales</taxon>
        <taxon>Thermodesulfobacteriaceae</taxon>
        <taxon>Caldimicrobium</taxon>
    </lineage>
</organism>
<keyword evidence="2" id="KW-1185">Reference proteome</keyword>
<accession>A0A0U4W0D1</accession>
<proteinExistence type="predicted"/>
<reference evidence="2" key="2">
    <citation type="journal article" date="2016" name="Int. J. Syst. Evol. Microbiol.">
        <title>Caldimicrobium thiodismutans sp. nov., a sulfur-disproportionating bacterium isolated from a hot spring.</title>
        <authorList>
            <person name="Kojima H."/>
            <person name="Umezawa K."/>
            <person name="Fukui M."/>
        </authorList>
    </citation>
    <scope>NUCLEOTIDE SEQUENCE [LARGE SCALE GENOMIC DNA]</scope>
    <source>
        <strain evidence="2">TF1</strain>
    </source>
</reference>
<dbReference type="EMBL" id="AP014945">
    <property type="protein sequence ID" value="BAU22634.1"/>
    <property type="molecule type" value="Genomic_DNA"/>
</dbReference>
<dbReference type="STRING" id="1653476.THC_0234"/>
<sequence length="83" mass="9882">MHKFRSLKEKGRVVKGEKGERVRNGKSWKKRFSLSLKRYGCLYRDLDFMLNINKINFGVIQLWSLKNLLRLVITNGKFLRPGR</sequence>
<reference evidence="1 2" key="1">
    <citation type="journal article" date="2016" name="Int. J. Syst. Evol. Microbiol.">
        <title>Caldimicrobium thiodismutans sp. nov., a sulfur-disproportionating bacterium isolated from a hot spring, and emended description of the genus Caldimicrobium.</title>
        <authorList>
            <person name="Kojima H."/>
            <person name="Umezawa K."/>
            <person name="Fukui M."/>
        </authorList>
    </citation>
    <scope>NUCLEOTIDE SEQUENCE [LARGE SCALE GENOMIC DNA]</scope>
    <source>
        <strain evidence="1 2">TF1</strain>
    </source>
</reference>
<dbReference type="KEGG" id="cthi:THC_0234"/>
<dbReference type="Proteomes" id="UP000068196">
    <property type="component" value="Chromosome"/>
</dbReference>
<dbReference type="AlphaFoldDB" id="A0A0U4W0D1"/>